<comment type="caution">
    <text evidence="3">The sequence shown here is derived from an EMBL/GenBank/DDBJ whole genome shotgun (WGS) entry which is preliminary data.</text>
</comment>
<keyword evidence="4" id="KW-1185">Reference proteome</keyword>
<dbReference type="Proteomes" id="UP000248079">
    <property type="component" value="Unassembled WGS sequence"/>
</dbReference>
<feature type="chain" id="PRO_5016109488" evidence="1">
    <location>
        <begin position="20"/>
        <end position="272"/>
    </location>
</feature>
<keyword evidence="1" id="KW-0732">Signal</keyword>
<feature type="signal peptide" evidence="1">
    <location>
        <begin position="1"/>
        <end position="19"/>
    </location>
</feature>
<protein>
    <submittedName>
        <fullName evidence="3">Endonuclease/exonuclease/phosphatase</fullName>
    </submittedName>
</protein>
<dbReference type="PANTHER" id="PTHR12121:SF36">
    <property type="entry name" value="ENDONUCLEASE_EXONUCLEASE_PHOSPHATASE DOMAIN-CONTAINING PROTEIN"/>
    <property type="match status" value="1"/>
</dbReference>
<keyword evidence="3" id="KW-0269">Exonuclease</keyword>
<dbReference type="RefSeq" id="WP_110358889.1">
    <property type="nucleotide sequence ID" value="NZ_QFLI01000001.1"/>
</dbReference>
<dbReference type="InterPro" id="IPR050410">
    <property type="entry name" value="CCR4/nocturin_mRNA_transcr"/>
</dbReference>
<name>A0A2V4A5S6_9BACT</name>
<dbReference type="GO" id="GO:0004519">
    <property type="term" value="F:endonuclease activity"/>
    <property type="evidence" value="ECO:0007669"/>
    <property type="project" value="UniProtKB-KW"/>
</dbReference>
<proteinExistence type="predicted"/>
<dbReference type="InterPro" id="IPR036691">
    <property type="entry name" value="Endo/exonu/phosph_ase_sf"/>
</dbReference>
<dbReference type="AlphaFoldDB" id="A0A2V4A5S6"/>
<sequence length="272" mass="31510">MKKIIISTILFAFCYSLHAQKLMTYNLRYDNPNDGINKWELRKENIINLINGYSPDVFGTQEGLCHQLDFLDENLPDYSYLGVGRDDGKKKGEYCAIFYKHSAYKIIKESTFWLSTSPNKISVGWDAVLERICTYVLFEDKKSGKQFWVFNAHFDHVGKKAQYESAKLILKQIQKLNQNNLPVVLMGDLNLKPESEAIKYLAENMIDSHLMAEKKSNIGTFNAFKHNEAVTDRIDYVFVDKSTKILNYKIIDLKVEGRYPSDHLPVMIEIQK</sequence>
<evidence type="ECO:0000259" key="2">
    <source>
        <dbReference type="Pfam" id="PF03372"/>
    </source>
</evidence>
<dbReference type="SUPFAM" id="SSF56219">
    <property type="entry name" value="DNase I-like"/>
    <property type="match status" value="1"/>
</dbReference>
<dbReference type="PANTHER" id="PTHR12121">
    <property type="entry name" value="CARBON CATABOLITE REPRESSOR PROTEIN 4"/>
    <property type="match status" value="1"/>
</dbReference>
<dbReference type="Pfam" id="PF03372">
    <property type="entry name" value="Exo_endo_phos"/>
    <property type="match status" value="1"/>
</dbReference>
<evidence type="ECO:0000313" key="3">
    <source>
        <dbReference type="EMBL" id="PXY02730.1"/>
    </source>
</evidence>
<dbReference type="GO" id="GO:0000175">
    <property type="term" value="F:3'-5'-RNA exonuclease activity"/>
    <property type="evidence" value="ECO:0007669"/>
    <property type="project" value="TreeGrafter"/>
</dbReference>
<evidence type="ECO:0000313" key="4">
    <source>
        <dbReference type="Proteomes" id="UP000248079"/>
    </source>
</evidence>
<organism evidence="3 4">
    <name type="scientific">Marinifilum breve</name>
    <dbReference type="NCBI Taxonomy" id="2184082"/>
    <lineage>
        <taxon>Bacteria</taxon>
        <taxon>Pseudomonadati</taxon>
        <taxon>Bacteroidota</taxon>
        <taxon>Bacteroidia</taxon>
        <taxon>Marinilabiliales</taxon>
        <taxon>Marinifilaceae</taxon>
    </lineage>
</organism>
<dbReference type="Gene3D" id="3.60.10.10">
    <property type="entry name" value="Endonuclease/exonuclease/phosphatase"/>
    <property type="match status" value="1"/>
</dbReference>
<feature type="domain" description="Endonuclease/exonuclease/phosphatase" evidence="2">
    <location>
        <begin position="23"/>
        <end position="263"/>
    </location>
</feature>
<accession>A0A2V4A5S6</accession>
<keyword evidence="3" id="KW-0378">Hydrolase</keyword>
<gene>
    <name evidence="3" type="ORF">DF185_01145</name>
</gene>
<keyword evidence="3" id="KW-0255">Endonuclease</keyword>
<dbReference type="CDD" id="cd09083">
    <property type="entry name" value="EEP-1"/>
    <property type="match status" value="1"/>
</dbReference>
<keyword evidence="3" id="KW-0540">Nuclease</keyword>
<dbReference type="InterPro" id="IPR005135">
    <property type="entry name" value="Endo/exonuclease/phosphatase"/>
</dbReference>
<dbReference type="EMBL" id="QFLI01000001">
    <property type="protein sequence ID" value="PXY02730.1"/>
    <property type="molecule type" value="Genomic_DNA"/>
</dbReference>
<reference evidence="3 4" key="1">
    <citation type="submission" date="2018-05" db="EMBL/GenBank/DDBJ databases">
        <title>Marinifilum breve JC075T sp. nov., a marine bacterium isolated from Yongle Blue Hole in the South China Sea.</title>
        <authorList>
            <person name="Fu T."/>
        </authorList>
    </citation>
    <scope>NUCLEOTIDE SEQUENCE [LARGE SCALE GENOMIC DNA]</scope>
    <source>
        <strain evidence="3 4">JC075</strain>
    </source>
</reference>
<dbReference type="OrthoDB" id="9793162at2"/>
<evidence type="ECO:0000256" key="1">
    <source>
        <dbReference type="SAM" id="SignalP"/>
    </source>
</evidence>